<sequence>MSTPAVVDGRAPSGVPAVGVPGPGAVEPTAAADDDGDVPAALVAVLPQPRGPVDDEPVPATGPVDDEPVPATGPVDDEPVPATGPSVEGELPATAPAAVVEVPAPRRVPATGRRTPWDAAEPAFGPDGRRVRPRVYADGSALSRYLDGAPCRQAWLAWAREHEDRLVTTFLGVSELRRVARPRGVRAHGVAHDVGDRVEVLRFSDQSLHAAAAVANVLPSFVALHVGAAVAHAEVGTVATYDVQLAQIAVLLGLDVVSPGWPDRWWERAV</sequence>
<keyword evidence="3" id="KW-1185">Reference proteome</keyword>
<accession>F4H3N3</accession>
<protein>
    <recommendedName>
        <fullName evidence="4">PIN domain-containing protein</fullName>
    </recommendedName>
</protein>
<dbReference type="STRING" id="590998.Celf_3590"/>
<evidence type="ECO:0000256" key="1">
    <source>
        <dbReference type="SAM" id="MobiDB-lite"/>
    </source>
</evidence>
<reference evidence="2 3" key="1">
    <citation type="submission" date="2011-04" db="EMBL/GenBank/DDBJ databases">
        <title>Complete sequence of Cellulomonas fimi ATCC 484.</title>
        <authorList>
            <consortium name="US DOE Joint Genome Institute"/>
            <person name="Lucas S."/>
            <person name="Han J."/>
            <person name="Lapidus A."/>
            <person name="Cheng J.-F."/>
            <person name="Goodwin L."/>
            <person name="Pitluck S."/>
            <person name="Peters L."/>
            <person name="Chertkov O."/>
            <person name="Detter J.C."/>
            <person name="Han C."/>
            <person name="Tapia R."/>
            <person name="Land M."/>
            <person name="Hauser L."/>
            <person name="Kyrpides N."/>
            <person name="Ivanova N."/>
            <person name="Ovchinnikova G."/>
            <person name="Pagani I."/>
            <person name="Mead D."/>
            <person name="Brumm P."/>
            <person name="Woyke T."/>
        </authorList>
    </citation>
    <scope>NUCLEOTIDE SEQUENCE [LARGE SCALE GENOMIC DNA]</scope>
    <source>
        <strain evidence="3">ATCC 484 / DSM 20113 / JCM 1341 / NBRC 15513 / NCIMB 8980 / NCTC 7547</strain>
    </source>
</reference>
<evidence type="ECO:0008006" key="4">
    <source>
        <dbReference type="Google" id="ProtNLM"/>
    </source>
</evidence>
<dbReference type="AlphaFoldDB" id="F4H3N3"/>
<evidence type="ECO:0000313" key="2">
    <source>
        <dbReference type="EMBL" id="AEE47699.1"/>
    </source>
</evidence>
<gene>
    <name evidence="2" type="ordered locus">Celf_3590</name>
</gene>
<feature type="region of interest" description="Disordered" evidence="1">
    <location>
        <begin position="1"/>
        <end position="34"/>
    </location>
</feature>
<dbReference type="RefSeq" id="WP_013772722.1">
    <property type="nucleotide sequence ID" value="NC_015514.1"/>
</dbReference>
<dbReference type="KEGG" id="cfi:Celf_3590"/>
<evidence type="ECO:0000313" key="3">
    <source>
        <dbReference type="Proteomes" id="UP000008460"/>
    </source>
</evidence>
<organism evidence="2 3">
    <name type="scientific">Cellulomonas fimi (strain ATCC 484 / DSM 20113 / JCM 1341 / CCUG 24087 / LMG 16345 / NBRC 15513 / NCIMB 8980 / NCTC 7547 / NRS-133)</name>
    <dbReference type="NCBI Taxonomy" id="590998"/>
    <lineage>
        <taxon>Bacteria</taxon>
        <taxon>Bacillati</taxon>
        <taxon>Actinomycetota</taxon>
        <taxon>Actinomycetes</taxon>
        <taxon>Micrococcales</taxon>
        <taxon>Cellulomonadaceae</taxon>
        <taxon>Cellulomonas</taxon>
    </lineage>
</organism>
<proteinExistence type="predicted"/>
<feature type="region of interest" description="Disordered" evidence="1">
    <location>
        <begin position="47"/>
        <end position="90"/>
    </location>
</feature>
<dbReference type="eggNOG" id="COG1848">
    <property type="taxonomic scope" value="Bacteria"/>
</dbReference>
<dbReference type="EMBL" id="CP002666">
    <property type="protein sequence ID" value="AEE47699.1"/>
    <property type="molecule type" value="Genomic_DNA"/>
</dbReference>
<dbReference type="Proteomes" id="UP000008460">
    <property type="component" value="Chromosome"/>
</dbReference>
<dbReference type="HOGENOM" id="CLU_1029316_0_0_11"/>
<feature type="compositionally biased region" description="Low complexity" evidence="1">
    <location>
        <begin position="9"/>
        <end position="31"/>
    </location>
</feature>
<name>F4H3N3_CELFA</name>